<comment type="caution">
    <text evidence="1">The sequence shown here is derived from an EMBL/GenBank/DDBJ whole genome shotgun (WGS) entry which is preliminary data.</text>
</comment>
<evidence type="ECO:0000313" key="1">
    <source>
        <dbReference type="EMBL" id="CAL8106336.1"/>
    </source>
</evidence>
<reference evidence="1 2" key="1">
    <citation type="submission" date="2024-08" db="EMBL/GenBank/DDBJ databases">
        <authorList>
            <person name="Cucini C."/>
            <person name="Frati F."/>
        </authorList>
    </citation>
    <scope>NUCLEOTIDE SEQUENCE [LARGE SCALE GENOMIC DNA]</scope>
</reference>
<accession>A0ABP1QPF7</accession>
<organism evidence="1 2">
    <name type="scientific">Orchesella dallaii</name>
    <dbReference type="NCBI Taxonomy" id="48710"/>
    <lineage>
        <taxon>Eukaryota</taxon>
        <taxon>Metazoa</taxon>
        <taxon>Ecdysozoa</taxon>
        <taxon>Arthropoda</taxon>
        <taxon>Hexapoda</taxon>
        <taxon>Collembola</taxon>
        <taxon>Entomobryomorpha</taxon>
        <taxon>Entomobryoidea</taxon>
        <taxon>Orchesellidae</taxon>
        <taxon>Orchesellinae</taxon>
        <taxon>Orchesella</taxon>
    </lineage>
</organism>
<name>A0ABP1QPF7_9HEXA</name>
<sequence length="148" mass="17129">MGYNFLRYDRPSAEGGGTVMYIQNSFNCEMIEIPMDVPHRIECNLVKLSYKGIQAILLVVIYIPPQCVNSGALLFLELLFQYLVKQRCEFLAYGEDSVNGSLKSLLFQMVSTLHNINACMFPLRQLMNNMEWFDGKNYFFKRKKIMTG</sequence>
<keyword evidence="2" id="KW-1185">Reference proteome</keyword>
<proteinExistence type="predicted"/>
<gene>
    <name evidence="1" type="ORF">ODALV1_LOCUS12339</name>
</gene>
<evidence type="ECO:0000313" key="2">
    <source>
        <dbReference type="Proteomes" id="UP001642540"/>
    </source>
</evidence>
<protein>
    <submittedName>
        <fullName evidence="1">Uncharacterized protein</fullName>
    </submittedName>
</protein>
<dbReference type="Proteomes" id="UP001642540">
    <property type="component" value="Unassembled WGS sequence"/>
</dbReference>
<dbReference type="EMBL" id="CAXLJM020000037">
    <property type="protein sequence ID" value="CAL8106336.1"/>
    <property type="molecule type" value="Genomic_DNA"/>
</dbReference>